<keyword evidence="3" id="KW-0472">Membrane</keyword>
<dbReference type="EMBL" id="KZ857396">
    <property type="protein sequence ID" value="RDX51091.1"/>
    <property type="molecule type" value="Genomic_DNA"/>
</dbReference>
<feature type="transmembrane region" description="Helical" evidence="3">
    <location>
        <begin position="677"/>
        <end position="694"/>
    </location>
</feature>
<feature type="compositionally biased region" description="Low complexity" evidence="2">
    <location>
        <begin position="142"/>
        <end position="157"/>
    </location>
</feature>
<feature type="region of interest" description="Disordered" evidence="2">
    <location>
        <begin position="1"/>
        <end position="213"/>
    </location>
</feature>
<feature type="compositionally biased region" description="Low complexity" evidence="2">
    <location>
        <begin position="59"/>
        <end position="87"/>
    </location>
</feature>
<dbReference type="PANTHER" id="PTHR31082:SF4">
    <property type="entry name" value="PHEROMONE-REGULATED MEMBRANE PROTEIN 10"/>
    <property type="match status" value="1"/>
</dbReference>
<feature type="transmembrane region" description="Helical" evidence="3">
    <location>
        <begin position="744"/>
        <end position="766"/>
    </location>
</feature>
<feature type="transmembrane region" description="Helical" evidence="3">
    <location>
        <begin position="651"/>
        <end position="671"/>
    </location>
</feature>
<evidence type="ECO:0000256" key="1">
    <source>
        <dbReference type="ARBA" id="ARBA00034125"/>
    </source>
</evidence>
<feature type="transmembrane region" description="Helical" evidence="3">
    <location>
        <begin position="411"/>
        <end position="431"/>
    </location>
</feature>
<dbReference type="PANTHER" id="PTHR31082">
    <property type="entry name" value="PHEROMONE-REGULATED MEMBRANE PROTEIN 10"/>
    <property type="match status" value="1"/>
</dbReference>
<reference evidence="5 6" key="1">
    <citation type="journal article" date="2018" name="Biotechnol. Biofuels">
        <title>Integrative visual omics of the white-rot fungus Polyporus brumalis exposes the biotechnological potential of its oxidative enzymes for delignifying raw plant biomass.</title>
        <authorList>
            <person name="Miyauchi S."/>
            <person name="Rancon A."/>
            <person name="Drula E."/>
            <person name="Hage H."/>
            <person name="Chaduli D."/>
            <person name="Favel A."/>
            <person name="Grisel S."/>
            <person name="Henrissat B."/>
            <person name="Herpoel-Gimbert I."/>
            <person name="Ruiz-Duenas F.J."/>
            <person name="Chevret D."/>
            <person name="Hainaut M."/>
            <person name="Lin J."/>
            <person name="Wang M."/>
            <person name="Pangilinan J."/>
            <person name="Lipzen A."/>
            <person name="Lesage-Meessen L."/>
            <person name="Navarro D."/>
            <person name="Riley R."/>
            <person name="Grigoriev I.V."/>
            <person name="Zhou S."/>
            <person name="Raouche S."/>
            <person name="Rosso M.N."/>
        </authorList>
    </citation>
    <scope>NUCLEOTIDE SEQUENCE [LARGE SCALE GENOMIC DNA]</scope>
    <source>
        <strain evidence="5 6">BRFM 1820</strain>
    </source>
</reference>
<feature type="compositionally biased region" description="Polar residues" evidence="2">
    <location>
        <begin position="1"/>
        <end position="25"/>
    </location>
</feature>
<dbReference type="Pfam" id="PF06738">
    <property type="entry name" value="ThrE"/>
    <property type="match status" value="1"/>
</dbReference>
<dbReference type="InterPro" id="IPR051361">
    <property type="entry name" value="ThrE/Ser_Exporter"/>
</dbReference>
<dbReference type="STRING" id="139420.A0A371DEW8"/>
<evidence type="ECO:0000259" key="4">
    <source>
        <dbReference type="Pfam" id="PF06738"/>
    </source>
</evidence>
<proteinExistence type="inferred from homology"/>
<organism evidence="5 6">
    <name type="scientific">Lentinus brumalis</name>
    <dbReference type="NCBI Taxonomy" id="2498619"/>
    <lineage>
        <taxon>Eukaryota</taxon>
        <taxon>Fungi</taxon>
        <taxon>Dikarya</taxon>
        <taxon>Basidiomycota</taxon>
        <taxon>Agaricomycotina</taxon>
        <taxon>Agaricomycetes</taxon>
        <taxon>Polyporales</taxon>
        <taxon>Polyporaceae</taxon>
        <taxon>Lentinus</taxon>
    </lineage>
</organism>
<sequence>MTSPSPRKQSIQFSPESASHSNDGSQGPDALRKYREYPTPHPTKLAQAAGYFDGEHESQSGAGQGAASYASDSSSSRSSPKPTGSGSPPKPFLNRQLRPPEQPRPGSGSGSQPQPPKRAVLTRRSSTMDSEYFRDRKPFPARRPAPAQKYSDDSSSSPAPQPRRDVQAMLRRSSSMDSDFFERSRFERKFSEVEEGHPAPAASRDKPQGKKSQGVVAEIIQYGLRHGLGRLPSTVRAPRATGLFRVVSTQTLYERDPEAGREKKTSISASSGRKPTYLERCSILRERKQSTVIHHVEDFVARQKFLLRLAKALLSFGAPSHRIESQLHAAGEILDVNVAFVHLPNLIMATFMDSDTRTSETHFVRAGGRVALTKLQKIHVVYRDVLHDKIGVTEACDELKKIIQERPLYSIWVRCGLAFFCASIICVLSFGGSVVDMFISGLSASVLQYLGLNAASKSTIYANVYEISVSIVVSFIARLLSTLSGNIFCYSAISSAGVVLILPGFTILIAALELTSRNILCGSVRMVYAIIYTLFLGFGLTIGSDFYLLVSPQARRNLEATTLLGSQILHGFVINSNVSSTVPMSDLGGTFTFMETADTKSSHILKGCYRDPSWPWYRQPLPWWTMFFLVPLYSTCSSIQNLQSIRSIQLLVMVLFSCAAYTVNRVANYYISDRGDIVSAFGAFVIGLCGNAYSRVGGGTAFTSMVTGVLFLVPSAIGSGGGLIQNYDSSADRYTGTFALGIRMIQVAIGVTIGLFVSQILVYALGRRKSVAHFAF</sequence>
<name>A0A371DEW8_9APHY</name>
<dbReference type="InterPro" id="IPR010619">
    <property type="entry name" value="ThrE-like_N"/>
</dbReference>
<keyword evidence="3" id="KW-1133">Transmembrane helix</keyword>
<feature type="transmembrane region" description="Helical" evidence="3">
    <location>
        <begin position="701"/>
        <end position="724"/>
    </location>
</feature>
<evidence type="ECO:0000313" key="5">
    <source>
        <dbReference type="EMBL" id="RDX51091.1"/>
    </source>
</evidence>
<protein>
    <submittedName>
        <fullName evidence="5">DUF1212-domain-containing protein</fullName>
    </submittedName>
</protein>
<feature type="transmembrane region" description="Helical" evidence="3">
    <location>
        <begin position="462"/>
        <end position="480"/>
    </location>
</feature>
<keyword evidence="6" id="KW-1185">Reference proteome</keyword>
<keyword evidence="3" id="KW-0812">Transmembrane</keyword>
<evidence type="ECO:0000313" key="6">
    <source>
        <dbReference type="Proteomes" id="UP000256964"/>
    </source>
</evidence>
<evidence type="ECO:0000256" key="2">
    <source>
        <dbReference type="SAM" id="MobiDB-lite"/>
    </source>
</evidence>
<dbReference type="OrthoDB" id="413008at2759"/>
<dbReference type="GO" id="GO:0022857">
    <property type="term" value="F:transmembrane transporter activity"/>
    <property type="evidence" value="ECO:0007669"/>
    <property type="project" value="InterPro"/>
</dbReference>
<gene>
    <name evidence="5" type="ORF">OH76DRAFT_1481770</name>
</gene>
<evidence type="ECO:0000256" key="3">
    <source>
        <dbReference type="SAM" id="Phobius"/>
    </source>
</evidence>
<feature type="compositionally biased region" description="Basic and acidic residues" evidence="2">
    <location>
        <begin position="180"/>
        <end position="208"/>
    </location>
</feature>
<feature type="transmembrane region" description="Helical" evidence="3">
    <location>
        <begin position="526"/>
        <end position="550"/>
    </location>
</feature>
<accession>A0A371DEW8</accession>
<dbReference type="AlphaFoldDB" id="A0A371DEW8"/>
<comment type="similarity">
    <text evidence="1">Belongs to the ThrE exporter (TC 2.A.79) family.</text>
</comment>
<dbReference type="Proteomes" id="UP000256964">
    <property type="component" value="Unassembled WGS sequence"/>
</dbReference>
<feature type="domain" description="Threonine/serine exporter-like N-terminal" evidence="4">
    <location>
        <begin position="305"/>
        <end position="546"/>
    </location>
</feature>
<feature type="transmembrane region" description="Helical" evidence="3">
    <location>
        <begin position="492"/>
        <end position="514"/>
    </location>
</feature>